<dbReference type="InterPro" id="IPR035940">
    <property type="entry name" value="CAP_sf"/>
</dbReference>
<gene>
    <name evidence="3" type="ORF">ACFOZ1_03700</name>
</gene>
<evidence type="ECO:0000313" key="3">
    <source>
        <dbReference type="EMBL" id="MFC4386909.1"/>
    </source>
</evidence>
<evidence type="ECO:0000313" key="4">
    <source>
        <dbReference type="Proteomes" id="UP001595880"/>
    </source>
</evidence>
<dbReference type="EMBL" id="JBHSDV010000001">
    <property type="protein sequence ID" value="MFC4386909.1"/>
    <property type="molecule type" value="Genomic_DNA"/>
</dbReference>
<proteinExistence type="predicted"/>
<dbReference type="InterPro" id="IPR029410">
    <property type="entry name" value="CAP_assoc"/>
</dbReference>
<evidence type="ECO:0000259" key="2">
    <source>
        <dbReference type="Pfam" id="PF14504"/>
    </source>
</evidence>
<organism evidence="3 4">
    <name type="scientific">Gracilibacillus marinus</name>
    <dbReference type="NCBI Taxonomy" id="630535"/>
    <lineage>
        <taxon>Bacteria</taxon>
        <taxon>Bacillati</taxon>
        <taxon>Bacillota</taxon>
        <taxon>Bacilli</taxon>
        <taxon>Bacillales</taxon>
        <taxon>Bacillaceae</taxon>
        <taxon>Gracilibacillus</taxon>
    </lineage>
</organism>
<evidence type="ECO:0000259" key="1">
    <source>
        <dbReference type="Pfam" id="PF00188"/>
    </source>
</evidence>
<dbReference type="SUPFAM" id="SSF55797">
    <property type="entry name" value="PR-1-like"/>
    <property type="match status" value="1"/>
</dbReference>
<name>A0ABV8VR30_9BACI</name>
<feature type="domain" description="SCP" evidence="1">
    <location>
        <begin position="259"/>
        <end position="371"/>
    </location>
</feature>
<dbReference type="Gene3D" id="3.40.33.10">
    <property type="entry name" value="CAP"/>
    <property type="match status" value="1"/>
</dbReference>
<accession>A0ABV8VR30</accession>
<sequence>MKLLKLLAFLCIVGFIVYFFYGETYQDAGLKGVQEEISNDFVQLKENPKLQAITDTVKQEITLFYNQIMNKENTDTSFENGETVKKPTLHSPEQQDFSIHNIEIGDNKSFVEGELGSSKRISMNEYGINWHTYHQNYQNFLMVAYNDKEQVIGLYTNQDLLTSSYHLTMQNNQEDVREKLGKPIEGIRKGFTIYQTAHNNEYDTYLFDQNYVTIFYDLHQENKITGIQIITESMEKRKDGFYGKASDQLRNGLEYQLFDLTNASRVVHGKPILTWIDEAQETARAHSKDMAVNQYFSHDNLRGESPFDRLTNDGISYRTAGENLASGQTSSIFAHEGLMNSSGHRKNILHNDFKQLTVGVAFDDENKPYYTENFITK</sequence>
<dbReference type="Pfam" id="PF00188">
    <property type="entry name" value="CAP"/>
    <property type="match status" value="1"/>
</dbReference>
<feature type="domain" description="CAP-associated" evidence="2">
    <location>
        <begin position="104"/>
        <end position="240"/>
    </location>
</feature>
<protein>
    <submittedName>
        <fullName evidence="3">CAP-associated domain-containing protein</fullName>
    </submittedName>
</protein>
<dbReference type="CDD" id="cd05379">
    <property type="entry name" value="CAP_bacterial"/>
    <property type="match status" value="1"/>
</dbReference>
<dbReference type="PANTHER" id="PTHR31157:SF1">
    <property type="entry name" value="SCP DOMAIN-CONTAINING PROTEIN"/>
    <property type="match status" value="1"/>
</dbReference>
<dbReference type="Proteomes" id="UP001595880">
    <property type="component" value="Unassembled WGS sequence"/>
</dbReference>
<dbReference type="InterPro" id="IPR014044">
    <property type="entry name" value="CAP_dom"/>
</dbReference>
<reference evidence="4" key="1">
    <citation type="journal article" date="2019" name="Int. J. Syst. Evol. Microbiol.">
        <title>The Global Catalogue of Microorganisms (GCM) 10K type strain sequencing project: providing services to taxonomists for standard genome sequencing and annotation.</title>
        <authorList>
            <consortium name="The Broad Institute Genomics Platform"/>
            <consortium name="The Broad Institute Genome Sequencing Center for Infectious Disease"/>
            <person name="Wu L."/>
            <person name="Ma J."/>
        </authorList>
    </citation>
    <scope>NUCLEOTIDE SEQUENCE [LARGE SCALE GENOMIC DNA]</scope>
    <source>
        <strain evidence="4">KACC 14058</strain>
    </source>
</reference>
<keyword evidence="4" id="KW-1185">Reference proteome</keyword>
<dbReference type="Pfam" id="PF14504">
    <property type="entry name" value="CAP_assoc_N"/>
    <property type="match status" value="1"/>
</dbReference>
<dbReference type="PANTHER" id="PTHR31157">
    <property type="entry name" value="SCP DOMAIN-CONTAINING PROTEIN"/>
    <property type="match status" value="1"/>
</dbReference>
<comment type="caution">
    <text evidence="3">The sequence shown here is derived from an EMBL/GenBank/DDBJ whole genome shotgun (WGS) entry which is preliminary data.</text>
</comment>
<dbReference type="RefSeq" id="WP_390196013.1">
    <property type="nucleotide sequence ID" value="NZ_JBHSDV010000001.1"/>
</dbReference>